<evidence type="ECO:0000313" key="1">
    <source>
        <dbReference type="EMBL" id="MFC3123519.1"/>
    </source>
</evidence>
<evidence type="ECO:0000313" key="2">
    <source>
        <dbReference type="Proteomes" id="UP001595593"/>
    </source>
</evidence>
<dbReference type="Proteomes" id="UP001595593">
    <property type="component" value="Unassembled WGS sequence"/>
</dbReference>
<dbReference type="EMBL" id="JBHRTN010000002">
    <property type="protein sequence ID" value="MFC3123519.1"/>
    <property type="molecule type" value="Genomic_DNA"/>
</dbReference>
<protein>
    <submittedName>
        <fullName evidence="1">Uncharacterized protein</fullName>
    </submittedName>
</protein>
<dbReference type="RefSeq" id="WP_379592475.1">
    <property type="nucleotide sequence ID" value="NZ_JBHRTN010000002.1"/>
</dbReference>
<gene>
    <name evidence="1" type="ORF">ACFOD4_00480</name>
</gene>
<sequence length="117" mass="13608">MKDWEAQLQDFRLKTPTVQAIQYAPGLEDGWAVTDAEALIVHFFHADRNRAESWAQEHSHNLDQVLPAMFGRGWERDILSIRDGDWIVKHPDGKLERLSELTFKRLYEPVPRAIASR</sequence>
<accession>A0ABV7FW03</accession>
<proteinExistence type="predicted"/>
<organism evidence="1 2">
    <name type="scientific">Teichococcus globiformis</name>
    <dbReference type="NCBI Taxonomy" id="2307229"/>
    <lineage>
        <taxon>Bacteria</taxon>
        <taxon>Pseudomonadati</taxon>
        <taxon>Pseudomonadota</taxon>
        <taxon>Alphaproteobacteria</taxon>
        <taxon>Acetobacterales</taxon>
        <taxon>Roseomonadaceae</taxon>
        <taxon>Roseomonas</taxon>
    </lineage>
</organism>
<comment type="caution">
    <text evidence="1">The sequence shown here is derived from an EMBL/GenBank/DDBJ whole genome shotgun (WGS) entry which is preliminary data.</text>
</comment>
<keyword evidence="2" id="KW-1185">Reference proteome</keyword>
<name>A0ABV7FW03_9PROT</name>
<reference evidence="2" key="1">
    <citation type="journal article" date="2019" name="Int. J. Syst. Evol. Microbiol.">
        <title>The Global Catalogue of Microorganisms (GCM) 10K type strain sequencing project: providing services to taxonomists for standard genome sequencing and annotation.</title>
        <authorList>
            <consortium name="The Broad Institute Genomics Platform"/>
            <consortium name="The Broad Institute Genome Sequencing Center for Infectious Disease"/>
            <person name="Wu L."/>
            <person name="Ma J."/>
        </authorList>
    </citation>
    <scope>NUCLEOTIDE SEQUENCE [LARGE SCALE GENOMIC DNA]</scope>
    <source>
        <strain evidence="2">KCTC 52094</strain>
    </source>
</reference>